<feature type="disulfide bond" evidence="8">
    <location>
        <begin position="903"/>
        <end position="967"/>
    </location>
</feature>
<feature type="domain" description="SRCR" evidence="11">
    <location>
        <begin position="879"/>
        <end position="978"/>
    </location>
</feature>
<feature type="disulfide bond" evidence="8">
    <location>
        <begin position="1355"/>
        <end position="1365"/>
    </location>
</feature>
<dbReference type="SMART" id="SM00202">
    <property type="entry name" value="SR"/>
    <property type="match status" value="23"/>
</dbReference>
<feature type="domain" description="SRCR" evidence="11">
    <location>
        <begin position="777"/>
        <end position="877"/>
    </location>
</feature>
<dbReference type="PROSITE" id="PS00420">
    <property type="entry name" value="SRCR_1"/>
    <property type="match status" value="4"/>
</dbReference>
<feature type="disulfide bond" evidence="8">
    <location>
        <begin position="407"/>
        <end position="468"/>
    </location>
</feature>
<feature type="disulfide bond" evidence="8">
    <location>
        <begin position="305"/>
        <end position="366"/>
    </location>
</feature>
<keyword evidence="9" id="KW-0472">Membrane</keyword>
<feature type="disulfide bond" evidence="8">
    <location>
        <begin position="1005"/>
        <end position="1069"/>
    </location>
</feature>
<evidence type="ECO:0000313" key="14">
    <source>
        <dbReference type="Proteomes" id="UP001501920"/>
    </source>
</evidence>
<feature type="domain" description="SRCR" evidence="11">
    <location>
        <begin position="1286"/>
        <end position="1386"/>
    </location>
</feature>
<dbReference type="GO" id="GO:0016020">
    <property type="term" value="C:membrane"/>
    <property type="evidence" value="ECO:0007669"/>
    <property type="project" value="InterPro"/>
</dbReference>
<sequence>MGCLRAVSATHSAHFGQGSGPILLDHVGCSGSESILTSCYHRGFGTHSCSHGEDAGVICSGLRLVNGFDPCSGRVEVFYNGQWGTVCDDNWDINDAEVVCREMRCGRAVSAPHSAHFGQGSDPILLDNVGCSGSESILIGCSHRGFGIHGCSHGEDAGVICSDLRLVNGLNKCSGRVEVYYNGQWGTVCDHNWDVNDAAVVCREMGCGRAVSATHSAHFGQGSGQIFLDDVGCYGPEGTLKYCPHEQQHNCSHGEDAGVICSTVTGLRLVNGNDSCSGRVEVYNNGQWGTVCDNDWDINDGEVVCGEMRCGRAVSVLHSAHFGQGREPILLDNVGCSGNESSLSNCSHDGFGKHNCSHREDAGVICSGIRLVNGNDACSGRVEVYYNGQWGTVCDDNWDIDDAAVVCREMRCGRAVSATHSAHFGQGSGKILLDDVHCYGHESNLRKCSHNGFGKHNCYRGEDAGVTCSGLRLINGLDECSGRVEVSYNGQWGTVCDNDWDINDAEVVCRESRCGRAVVALHNAHFGRGSDPILLDNVGCSGNESSLSNCSHNGFGQHNCSHGKDAGVICSGIRLVNGFDPCSGRVEVYYNGQWGTVCDDDWDINDAAVVCREMRCGPVVSTSHSAHFGQGSGPILFDGVDCYGHESTLRNCSHKGLGKHSCSHGEDAGVICLGLRLVNGFDECSGRVEVYYNGQLGTVCGNGWDINDAEVVCKEMGCGRAVSIPPSAYFGRGIDPILLDHVGCHGNESTITNCSHKALDKHSCNHNKDAGVICSGIRLVNGSDECSGRVEVYYNGQWGTVCDNNWDINDAEVVCRESRCGRAVSVFYSAHFGQGSDPILLDNVGCSGNESSLSSCSHDGFYRHNCVHGEDAGVICSGVRLINGNDACSGRVEVYYGQWGTVCDDGWDMKDASVVCREMGCGPAVSAPHGARFHHGSGPIHLNYVNCHGLESTLTKCSHNGFGRHSCNHGKDAGVICSDVKLVNGFDTCSGRVEVYRNGQWGTVCDNNWDMNDATVVCRQMGCGRAINALHSAHFGQGSGPVVLNAVGCYGNESTLTSCSYNGPGRQNCSHGKDAGVICPSLRLVNGNDACSGRVEVYYKDQWGTVCDNNWDINDAEVVCRELKCGIAVGSPHSAQFGQGSGPVLLDGVDCSGNESTLTSCSHRGFGKHSCNHGKDAGVICSDVRLVNGDGMCSGRVEVYYNDQWGTVCDDGWDINDASVVCRQMRCGPVVSAPHSAHFGQGSGPVLLDDVDCYGHESTLRNCSHNGFGKHSCSHGEDAGVICLGLRLVNGFDKCSGRVEVYHNGKWGTVCGNGWDINDAEVVCRQMGCGRAANAPGGAFFGQGIDPILLDNVGCSGNESSLFNCSHGGFYKHSCNHGKDAGVICSGLRLVNGLDECSGRVEVFHNGQWGTVCDNNWDINDAEVVCRESRCGRAVSVFHSAHFGQGSDPILLDNVGCSGNESSLSRCSHDGFYTHSCNHGKDAGVICSGIRLVNGNGMCSGRVEVFYGQWGTVCDDGWDIKDAAVVCREMRCGPVVSAPHSARFGQGSGPILLDDVQCNGHESNLTNCSHNGFGKHNCYHGEDASVICYVTDIRLVNGFDSCSGRVEVYYNDQWRTVCDNDWDINDATVVCREMRCGRAISALHSAHFGQGSGPIHLDHVGCSGNESSLSNCSYNGFGKHNCSHGEDAGVICSSLKLVNGFDECTGRVEVYYNGQWGTVCGKGWDINDAAVVCREMECGRAVSALHRAYFGQGSGQIFLDNVDCSGNESTLTNCSHKGFGSHSCGHGEDASVICSGIRLINGSDPCSGRVEVYYNGQWGTVCDNNWDMNDAEVVCRESRCGRAVSVFHSAHFGQGSDPIFLDNVGCSGNESSLSRCSHDGFYKHSCNHGEDAGVICSGLRLVNGNDSCSGRVEVYHNGQWGTVCDNNWDINDAAVVCREMRCGRAVSATHSAHFGQGSGQILLDNVGCSGNESALTSCSHKGLGKHSCYHGRDAGVICSGLSLVNGSDPCSGRVGVYYNGQWGTVCGNDWDMNDAEVVCREMGCGRAVSALHSAHFGQGSGQILLDNVACSGNESSLFNCSHGGFYKHNCHHGQDAGVICSGPNEIRLVNGKTRCCGRVEIQHNGRWGTICDNNWDMDDAEVVCRQMGCGRAVSALNSAHFGQGVEPTWLDNVGCKGTERYLSQCSHRGFGKENCGHVKDAGVVCSDDMQSPVPTLSSSHSAVSAGDTIQFRCVKTIPTCCSADFHLYRNGTLVKTQSSTSESSTFNLTVDFSNQGQYSCDYSYQRNRSIQSSRSNSANITVGPNEIRLVNSTSRCCGRVEIKISGRWGTVCDDGWDMNDAEVVCRQMGCGKVVSAPHSAHFGQGSEPTWLDNVGCRGTEIYLSQCSHRGFGKENCGHQEDAGVVCSDDMQRPTFTLISSHSVVSAGEAVQFRCASPNPTCISPAFHLYRNGTLVKTQSSTSKSSMFSLTAASSDQGQYSCGYSYQGKSSITSPRSSSSDITVVTLPIPRISLRPIKKVAWGEKVDITCSAETQFTGGSFTLIQNSGSFRETKSGTSVTFSLPKVDFVHEGSYYCQYQTRVSSRDFSSPQSSSVHFSVEVALPAPSIFLCPTKEVTWGEKVDITCFVETQFTGGSFTLIQNSGSFRENKSGTSVTFSLPKVDFVHEGSYYCQYQTRVSSRDFSSPQSSAVNFSVIVPLPRPGISLHPTKEVTWGEQVDITCSVETKFTGGSFTLIQNSGSFRETKNGTLITFSLTEVDFVHEGSYYCQYRISVSSRDFSSPHSRSINFSVVVPLPTPSISLHPTKEVTWGEKVDITCSVETQFTGGSFTLIQNSGSFRETKSGSSITFSLPKVDFVHEGSYYCQYQISVSRRDFSSPHSRSVHFSVVVPLPRPGISLHPTKEVTWGEQVDITCSVETKFTGGSFTLIQNSGSFRETKNGTLITFSLTEVDFVHEGSYYCQYRISVSSRDFSSPHSRSINFSVVVPLPTPSISLHPTKEVTWGEKVDITCSVETQFTGGSFTLIQNSGSFRETKSGSSITFSLPKVDFVHEGSYYCQYQISVSRRDFSSPHSRSVHFSVVVILPTPSIFLSPTKEATWGEKVDITCSVETKFTGGTFTLMKHSGSYTEIKNGNSVTFSFPEVDFIHEGFYYCQYQTRVSGRDFSSPQSSSVNISVIVNLLEPKISLKHNGGWFYWGQEGPEVTRGQSFSIICSTKPQYPGGSFHLEFSGSRARTQSAVDHSTTFFFPEADFVHQGNYSCVYEFTASPHTFNSPSSELLAVSVKASLAPFIISGVAAGLLLILVPIICFMKRCKEKKYQMAMMTDDGRCMDNVYGIYAMASGDNEDVHLNAETAFTQTEEKDDGNCNNVYASTQK</sequence>
<feature type="disulfide bond" evidence="8">
    <location>
        <begin position="336"/>
        <end position="346"/>
    </location>
</feature>
<feature type="disulfide bond" evidence="8">
    <location>
        <begin position="713"/>
        <end position="774"/>
    </location>
</feature>
<feature type="disulfide bond" evidence="8">
    <location>
        <begin position="438"/>
        <end position="448"/>
    </location>
</feature>
<feature type="domain" description="SRCR" evidence="11">
    <location>
        <begin position="1490"/>
        <end position="1589"/>
    </location>
</feature>
<dbReference type="Pfam" id="PF13895">
    <property type="entry name" value="Ig_2"/>
    <property type="match status" value="1"/>
</dbReference>
<feature type="disulfide bond" evidence="8">
    <location>
        <begin position="29"/>
        <end position="39"/>
    </location>
</feature>
<keyword evidence="5 8" id="KW-1015">Disulfide bond</keyword>
<feature type="disulfide bond" evidence="8">
    <location>
        <begin position="1222"/>
        <end position="1283"/>
    </location>
</feature>
<feature type="domain" description="SRCR" evidence="11">
    <location>
        <begin position="1082"/>
        <end position="1182"/>
    </location>
</feature>
<feature type="disulfide bond" evidence="8">
    <location>
        <begin position="292"/>
        <end position="356"/>
    </location>
</feature>
<feature type="disulfide bond" evidence="8">
    <location>
        <begin position="233"/>
        <end position="243"/>
    </location>
</feature>
<dbReference type="InterPro" id="IPR013783">
    <property type="entry name" value="Ig-like_fold"/>
</dbReference>
<reference evidence="13" key="2">
    <citation type="submission" date="2025-08" db="UniProtKB">
        <authorList>
            <consortium name="Ensembl"/>
        </authorList>
    </citation>
    <scope>IDENTIFICATION</scope>
</reference>
<feature type="domain" description="SRCR" evidence="11">
    <location>
        <begin position="1"/>
        <end position="60"/>
    </location>
</feature>
<feature type="disulfide bond" evidence="8">
    <location>
        <begin position="2070"/>
        <end position="2080"/>
    </location>
</feature>
<feature type="disulfide bond" evidence="8">
    <location>
        <begin position="1120"/>
        <end position="1181"/>
    </location>
</feature>
<feature type="domain" description="SRCR" evidence="11">
    <location>
        <begin position="267"/>
        <end position="367"/>
    </location>
</feature>
<dbReference type="PRINTS" id="PR00258">
    <property type="entry name" value="SPERACTRCPTR"/>
</dbReference>
<feature type="disulfide bond" evidence="8">
    <location>
        <begin position="1631"/>
        <end position="1692"/>
    </location>
</feature>
<dbReference type="InterPro" id="IPR007110">
    <property type="entry name" value="Ig-like_dom"/>
</dbReference>
<feature type="domain" description="Ig-like" evidence="12">
    <location>
        <begin position="2605"/>
        <end position="2683"/>
    </location>
</feature>
<dbReference type="InterPro" id="IPR003599">
    <property type="entry name" value="Ig_sub"/>
</dbReference>
<feature type="disulfide bond" evidence="8">
    <location>
        <begin position="100"/>
        <end position="161"/>
    </location>
</feature>
<feature type="disulfide bond" evidence="8">
    <location>
        <begin position="1866"/>
        <end position="1876"/>
    </location>
</feature>
<feature type="disulfide bond" evidence="8">
    <location>
        <begin position="496"/>
        <end position="560"/>
    </location>
</feature>
<feature type="disulfide bond" evidence="8">
    <location>
        <begin position="1924"/>
        <end position="1988"/>
    </location>
</feature>
<feature type="domain" description="SRCR" evidence="11">
    <location>
        <begin position="675"/>
        <end position="775"/>
    </location>
</feature>
<feature type="disulfide bond" evidence="8">
    <location>
        <begin position="1426"/>
        <end position="1487"/>
    </location>
</feature>
<feature type="domain" description="SRCR" evidence="11">
    <location>
        <begin position="1899"/>
        <end position="1999"/>
    </location>
</feature>
<keyword evidence="3" id="KW-0732">Signal</keyword>
<feature type="disulfide bond" evidence="8">
    <location>
        <begin position="540"/>
        <end position="550"/>
    </location>
</feature>
<feature type="domain" description="SRCR" evidence="11">
    <location>
        <begin position="1184"/>
        <end position="1284"/>
    </location>
</feature>
<feature type="transmembrane region" description="Helical" evidence="9">
    <location>
        <begin position="3285"/>
        <end position="3308"/>
    </location>
</feature>
<feature type="disulfide bond" evidence="8">
    <location>
        <begin position="846"/>
        <end position="856"/>
    </location>
</feature>
<keyword evidence="9" id="KW-0812">Transmembrane</keyword>
<feature type="disulfide bond" evidence="8">
    <location>
        <begin position="2039"/>
        <end position="2100"/>
    </location>
</feature>
<feature type="disulfide bond" evidence="8">
    <location>
        <begin position="1311"/>
        <end position="1375"/>
    </location>
</feature>
<dbReference type="Ensembl" id="ENSPNAT00000022628.2">
    <property type="protein sequence ID" value="ENSPNAP00000014607.2"/>
    <property type="gene ID" value="ENSPNAG00000021210.2"/>
</dbReference>
<feature type="disulfide bond" evidence="8">
    <location>
        <begin position="2175"/>
        <end position="2185"/>
    </location>
</feature>
<feature type="disulfide bond" evidence="8">
    <location>
        <begin position="1720"/>
        <end position="1784"/>
    </location>
</feature>
<keyword evidence="14" id="KW-1185">Reference proteome</keyword>
<evidence type="ECO:0008006" key="15">
    <source>
        <dbReference type="Google" id="ProtNLM"/>
    </source>
</evidence>
<evidence type="ECO:0000256" key="8">
    <source>
        <dbReference type="PROSITE-ProRule" id="PRU00196"/>
    </source>
</evidence>
<dbReference type="Pfam" id="PF00530">
    <property type="entry name" value="SRCR"/>
    <property type="match status" value="23"/>
</dbReference>
<evidence type="ECO:0000256" key="3">
    <source>
        <dbReference type="ARBA" id="ARBA00022729"/>
    </source>
</evidence>
<feature type="disulfide bond" evidence="8">
    <location>
        <begin position="1835"/>
        <end position="1896"/>
    </location>
</feature>
<evidence type="ECO:0000259" key="11">
    <source>
        <dbReference type="PROSITE" id="PS50287"/>
    </source>
</evidence>
<feature type="disulfide bond" evidence="8">
    <location>
        <begin position="1822"/>
        <end position="1886"/>
    </location>
</feature>
<feature type="disulfide bond" evidence="8">
    <location>
        <begin position="947"/>
        <end position="957"/>
    </location>
</feature>
<feature type="disulfide bond" evidence="8">
    <location>
        <begin position="1049"/>
        <end position="1059"/>
    </location>
</feature>
<feature type="disulfide bond" evidence="8">
    <location>
        <begin position="1457"/>
        <end position="1467"/>
    </location>
</feature>
<dbReference type="Gene3D" id="3.10.250.10">
    <property type="entry name" value="SRCR-like domain"/>
    <property type="match status" value="23"/>
</dbReference>
<feature type="domain" description="Ig-like" evidence="12">
    <location>
        <begin position="3085"/>
        <end position="3173"/>
    </location>
</feature>
<dbReference type="OMA" id="VNSDDRC"/>
<feature type="disulfide bond" evidence="8">
    <location>
        <begin position="2026"/>
        <end position="2090"/>
    </location>
</feature>
<feature type="disulfide bond" evidence="8">
    <location>
        <begin position="2376"/>
        <end position="2386"/>
    </location>
</feature>
<name>A0A3B4CR94_PYGNA</name>
<feature type="disulfide bond" evidence="8">
    <location>
        <begin position="1558"/>
        <end position="1568"/>
    </location>
</feature>
<evidence type="ECO:0000256" key="2">
    <source>
        <dbReference type="ARBA" id="ARBA00022525"/>
    </source>
</evidence>
<feature type="domain" description="SRCR" evidence="11">
    <location>
        <begin position="1695"/>
        <end position="1795"/>
    </location>
</feature>
<feature type="disulfide bond" evidence="8">
    <location>
        <begin position="2131"/>
        <end position="2195"/>
    </location>
</feature>
<evidence type="ECO:0000313" key="13">
    <source>
        <dbReference type="Ensembl" id="ENSPNAP00000014607.2"/>
    </source>
</evidence>
<feature type="disulfide bond" evidence="8">
    <location>
        <begin position="916"/>
        <end position="977"/>
    </location>
</feature>
<feature type="disulfide bond" evidence="8">
    <location>
        <begin position="509"/>
        <end position="570"/>
    </location>
</feature>
<feature type="disulfide bond" evidence="8">
    <location>
        <begin position="744"/>
        <end position="754"/>
    </location>
</feature>
<feature type="disulfide bond" evidence="8">
    <location>
        <begin position="87"/>
        <end position="151"/>
    </location>
</feature>
<feature type="domain" description="SRCR" evidence="11">
    <location>
        <begin position="573"/>
        <end position="673"/>
    </location>
</feature>
<organism evidence="13 14">
    <name type="scientific">Pygocentrus nattereri</name>
    <name type="common">Red-bellied piranha</name>
    <dbReference type="NCBI Taxonomy" id="42514"/>
    <lineage>
        <taxon>Eukaryota</taxon>
        <taxon>Metazoa</taxon>
        <taxon>Chordata</taxon>
        <taxon>Craniata</taxon>
        <taxon>Vertebrata</taxon>
        <taxon>Euteleostomi</taxon>
        <taxon>Actinopterygii</taxon>
        <taxon>Neopterygii</taxon>
        <taxon>Teleostei</taxon>
        <taxon>Ostariophysi</taxon>
        <taxon>Characiformes</taxon>
        <taxon>Characoidei</taxon>
        <taxon>Pygocentrus</taxon>
    </lineage>
</organism>
<feature type="disulfide bond" evidence="8">
    <location>
        <begin position="1209"/>
        <end position="1273"/>
    </location>
</feature>
<feature type="domain" description="SRCR" evidence="11">
    <location>
        <begin position="471"/>
        <end position="571"/>
    </location>
</feature>
<comment type="subcellular location">
    <subcellularLocation>
        <location evidence="1">Secreted</location>
    </subcellularLocation>
</comment>
<dbReference type="InterPro" id="IPR013151">
    <property type="entry name" value="Immunoglobulin_dom"/>
</dbReference>
<feature type="domain" description="Ig-like" evidence="12">
    <location>
        <begin position="2413"/>
        <end position="2498"/>
    </location>
</feature>
<keyword evidence="2" id="KW-0964">Secreted</keyword>
<keyword evidence="6" id="KW-0325">Glycoprotein</keyword>
<feature type="disulfide bond" evidence="8">
    <location>
        <begin position="1527"/>
        <end position="1588"/>
    </location>
</feature>
<feature type="disulfide bond" evidence="8">
    <location>
        <begin position="1968"/>
        <end position="1978"/>
    </location>
</feature>
<dbReference type="SUPFAM" id="SSF48726">
    <property type="entry name" value="Immunoglobulin"/>
    <property type="match status" value="9"/>
</dbReference>
<feature type="domain" description="SRCR" evidence="11">
    <location>
        <begin position="1797"/>
        <end position="1897"/>
    </location>
</feature>
<keyword evidence="7" id="KW-0393">Immunoglobulin domain</keyword>
<feature type="domain" description="SRCR" evidence="11">
    <location>
        <begin position="1593"/>
        <end position="1693"/>
    </location>
</feature>
<dbReference type="PANTHER" id="PTHR19331:SF22">
    <property type="entry name" value="DELETED IN MALIGNANT BRAIN TUMORS 1 PROTEIN"/>
    <property type="match status" value="1"/>
</dbReference>
<feature type="disulfide bond" evidence="8">
    <location>
        <begin position="1514"/>
        <end position="1578"/>
    </location>
</feature>
<feature type="disulfide bond" evidence="8">
    <location>
        <begin position="1413"/>
        <end position="1477"/>
    </location>
</feature>
<dbReference type="SUPFAM" id="SSF56487">
    <property type="entry name" value="SRCR-like"/>
    <property type="match status" value="23"/>
</dbReference>
<evidence type="ECO:0000256" key="4">
    <source>
        <dbReference type="ARBA" id="ARBA00022737"/>
    </source>
</evidence>
<feature type="domain" description="Ig-like" evidence="12">
    <location>
        <begin position="2797"/>
        <end position="2875"/>
    </location>
</feature>
<feature type="disulfide bond" evidence="8">
    <location>
        <begin position="1733"/>
        <end position="1794"/>
    </location>
</feature>
<evidence type="ECO:0000256" key="6">
    <source>
        <dbReference type="ARBA" id="ARBA00023180"/>
    </source>
</evidence>
<feature type="domain" description="Ig-like" evidence="12">
    <location>
        <begin position="2989"/>
        <end position="3067"/>
    </location>
</feature>
<dbReference type="InterPro" id="IPR001190">
    <property type="entry name" value="SRCR"/>
</dbReference>
<evidence type="ECO:0000256" key="9">
    <source>
        <dbReference type="SAM" id="Phobius"/>
    </source>
</evidence>
<feature type="disulfide bond" evidence="8">
    <location>
        <begin position="394"/>
        <end position="458"/>
    </location>
</feature>
<feature type="disulfide bond" evidence="8">
    <location>
        <begin position="1151"/>
        <end position="1161"/>
    </location>
</feature>
<feature type="domain" description="SRCR" evidence="11">
    <location>
        <begin position="1388"/>
        <end position="1488"/>
    </location>
</feature>
<feature type="disulfide bond" evidence="8">
    <location>
        <begin position="598"/>
        <end position="662"/>
    </location>
</feature>
<dbReference type="InterPro" id="IPR036772">
    <property type="entry name" value="SRCR-like_dom_sf"/>
</dbReference>
<feature type="disulfide bond" evidence="8">
    <location>
        <begin position="642"/>
        <end position="652"/>
    </location>
</feature>
<feature type="domain" description="Ig-like" evidence="12">
    <location>
        <begin position="2701"/>
        <end position="2779"/>
    </location>
</feature>
<feature type="disulfide bond" evidence="8">
    <location>
        <begin position="2345"/>
        <end position="2406"/>
    </location>
</feature>
<feature type="disulfide bond" evidence="8">
    <location>
        <begin position="700"/>
        <end position="764"/>
    </location>
</feature>
<feature type="disulfide bond" evidence="8">
    <location>
        <begin position="1018"/>
        <end position="1079"/>
    </location>
</feature>
<dbReference type="Proteomes" id="UP001501920">
    <property type="component" value="Chromosome 14"/>
</dbReference>
<keyword evidence="4" id="KW-0677">Repeat</keyword>
<feature type="disulfide bond" evidence="8">
    <location>
        <begin position="1662"/>
        <end position="1672"/>
    </location>
</feature>
<reference evidence="13" key="3">
    <citation type="submission" date="2025-09" db="UniProtKB">
        <authorList>
            <consortium name="Ensembl"/>
        </authorList>
    </citation>
    <scope>IDENTIFICATION</scope>
</reference>
<feature type="disulfide bond" evidence="8">
    <location>
        <begin position="2332"/>
        <end position="2396"/>
    </location>
</feature>
<feature type="domain" description="SRCR" evidence="11">
    <location>
        <begin position="2001"/>
        <end position="2101"/>
    </location>
</feature>
<proteinExistence type="predicted"/>
<feature type="domain" description="Ig-like" evidence="12">
    <location>
        <begin position="2212"/>
        <end position="2301"/>
    </location>
</feature>
<evidence type="ECO:0000256" key="1">
    <source>
        <dbReference type="ARBA" id="ARBA00004613"/>
    </source>
</evidence>
<protein>
    <recommendedName>
        <fullName evidence="15">Deleted in malignant brain tumors 1 protein</fullName>
    </recommendedName>
</protein>
<dbReference type="PROSITE" id="PS50287">
    <property type="entry name" value="SRCR_2"/>
    <property type="match status" value="23"/>
</dbReference>
<dbReference type="FunFam" id="3.10.250.10:FF:000006">
    <property type="entry name" value="neurotrypsin isoform X2"/>
    <property type="match status" value="22"/>
</dbReference>
<feature type="disulfide bond" evidence="8">
    <location>
        <begin position="1764"/>
        <end position="1774"/>
    </location>
</feature>
<feature type="domain" description="SRCR" evidence="11">
    <location>
        <begin position="980"/>
        <end position="1080"/>
    </location>
</feature>
<comment type="caution">
    <text evidence="8">Lacks conserved residue(s) required for the propagation of feature annotation.</text>
</comment>
<feature type="disulfide bond" evidence="8">
    <location>
        <begin position="1253"/>
        <end position="1263"/>
    </location>
</feature>
<feature type="domain" description="Rhodanese" evidence="10">
    <location>
        <begin position="3188"/>
        <end position="3203"/>
    </location>
</feature>
<feature type="disulfide bond" evidence="8">
    <location>
        <begin position="611"/>
        <end position="672"/>
    </location>
</feature>
<evidence type="ECO:0000256" key="5">
    <source>
        <dbReference type="ARBA" id="ARBA00023157"/>
    </source>
</evidence>
<feature type="disulfide bond" evidence="8">
    <location>
        <begin position="1107"/>
        <end position="1171"/>
    </location>
</feature>
<feature type="domain" description="SRCR" evidence="11">
    <location>
        <begin position="62"/>
        <end position="162"/>
    </location>
</feature>
<feature type="domain" description="SRCR" evidence="11">
    <location>
        <begin position="369"/>
        <end position="469"/>
    </location>
</feature>
<dbReference type="PROSITE" id="PS50206">
    <property type="entry name" value="RHODANESE_3"/>
    <property type="match status" value="1"/>
</dbReference>
<feature type="disulfide bond" evidence="8">
    <location>
        <begin position="815"/>
        <end position="876"/>
    </location>
</feature>
<feature type="domain" description="Ig-like" evidence="12">
    <location>
        <begin position="2509"/>
        <end position="2587"/>
    </location>
</feature>
<feature type="disulfide bond" evidence="8">
    <location>
        <begin position="131"/>
        <end position="141"/>
    </location>
</feature>
<evidence type="ECO:0000259" key="10">
    <source>
        <dbReference type="PROSITE" id="PS50206"/>
    </source>
</evidence>
<dbReference type="InterPro" id="IPR036179">
    <property type="entry name" value="Ig-like_dom_sf"/>
</dbReference>
<feature type="disulfide bond" evidence="8">
    <location>
        <begin position="2144"/>
        <end position="2205"/>
    </location>
</feature>
<dbReference type="PANTHER" id="PTHR19331">
    <property type="entry name" value="SCAVENGER RECEPTOR DOMAIN-CONTAINING"/>
    <property type="match status" value="1"/>
</dbReference>
<keyword evidence="9" id="KW-1133">Transmembrane helix</keyword>
<dbReference type="InterPro" id="IPR001763">
    <property type="entry name" value="Rhodanese-like_dom"/>
</dbReference>
<feature type="domain" description="SRCR" evidence="11">
    <location>
        <begin position="2106"/>
        <end position="2206"/>
    </location>
</feature>
<dbReference type="PROSITE" id="PS50835">
    <property type="entry name" value="IG_LIKE"/>
    <property type="match status" value="9"/>
</dbReference>
<accession>A0A3B4CR94</accession>
<dbReference type="GeneTree" id="ENSGT00950000183145"/>
<dbReference type="Gene3D" id="2.60.40.10">
    <property type="entry name" value="Immunoglobulins"/>
    <property type="match status" value="10"/>
</dbReference>
<feature type="domain" description="Ig-like" evidence="12">
    <location>
        <begin position="2893"/>
        <end position="2971"/>
    </location>
</feature>
<dbReference type="Pfam" id="PF00047">
    <property type="entry name" value="ig"/>
    <property type="match status" value="1"/>
</dbReference>
<feature type="disulfide bond" evidence="8">
    <location>
        <begin position="1937"/>
        <end position="1998"/>
    </location>
</feature>
<dbReference type="SMART" id="SM00409">
    <property type="entry name" value="IG"/>
    <property type="match status" value="10"/>
</dbReference>
<dbReference type="AlphaFoldDB" id="A0A3B4CR94"/>
<evidence type="ECO:0000259" key="12">
    <source>
        <dbReference type="PROSITE" id="PS50835"/>
    </source>
</evidence>
<evidence type="ECO:0000256" key="7">
    <source>
        <dbReference type="ARBA" id="ARBA00023319"/>
    </source>
</evidence>
<feature type="disulfide bond" evidence="8">
    <location>
        <begin position="802"/>
        <end position="866"/>
    </location>
</feature>
<feature type="disulfide bond" evidence="8">
    <location>
        <begin position="1618"/>
        <end position="1682"/>
    </location>
</feature>
<feature type="disulfide bond" evidence="8">
    <location>
        <begin position="1324"/>
        <end position="1385"/>
    </location>
</feature>
<feature type="domain" description="SRCR" evidence="11">
    <location>
        <begin position="164"/>
        <end position="262"/>
    </location>
</feature>
<reference evidence="13 14" key="1">
    <citation type="submission" date="2020-10" db="EMBL/GenBank/DDBJ databases">
        <title>Pygocentrus nattereri (red-bellied piranha) genome, fPygNat1, primary haplotype.</title>
        <authorList>
            <person name="Myers G."/>
            <person name="Meyer A."/>
            <person name="Karagic N."/>
            <person name="Pippel M."/>
            <person name="Winkler S."/>
            <person name="Tracey A."/>
            <person name="Wood J."/>
            <person name="Formenti G."/>
            <person name="Howe K."/>
            <person name="Fedrigo O."/>
            <person name="Jarvis E.D."/>
        </authorList>
    </citation>
    <scope>NUCLEOTIDE SEQUENCE [LARGE SCALE GENOMIC DNA]</scope>
</reference>
<feature type="domain" description="SRCR" evidence="11">
    <location>
        <begin position="2307"/>
        <end position="2407"/>
    </location>
</feature>